<comment type="similarity">
    <text evidence="2">Belongs to the Tom22 family.</text>
</comment>
<sequence>MATIEELDEFSVEIINSINGEEELTKENASSPARAPERPNSESADASVVALPSSKALEEDSDDDDDDFDETVLERLVGLTEMFPTCLQVATAKVFYGTFSSVKGLYSFARSASWILFSTSAILFAPIIFEVERAQMEEMQKQQQRQILLGPGAAMSGGSPHPGMAPGMVPSPPR</sequence>
<dbReference type="PANTHER" id="PTHR12504:SF0">
    <property type="entry name" value="MITOCHONDRIAL IMPORT RECEPTOR SUBUNIT TOM22 HOMOLOG"/>
    <property type="match status" value="1"/>
</dbReference>
<comment type="subcellular location">
    <subcellularLocation>
        <location evidence="1">Mitochondrion outer membrane</location>
        <topology evidence="1">Single-pass membrane protein</topology>
    </subcellularLocation>
</comment>
<evidence type="ECO:0000256" key="6">
    <source>
        <dbReference type="ARBA" id="ARBA00022787"/>
    </source>
</evidence>
<evidence type="ECO:0000313" key="15">
    <source>
        <dbReference type="Proteomes" id="UP000789390"/>
    </source>
</evidence>
<evidence type="ECO:0000256" key="9">
    <source>
        <dbReference type="ARBA" id="ARBA00023010"/>
    </source>
</evidence>
<evidence type="ECO:0000256" key="8">
    <source>
        <dbReference type="ARBA" id="ARBA00022989"/>
    </source>
</evidence>
<keyword evidence="6" id="KW-1000">Mitochondrion outer membrane</keyword>
<proteinExistence type="inferred from homology"/>
<evidence type="ECO:0000256" key="7">
    <source>
        <dbReference type="ARBA" id="ARBA00022927"/>
    </source>
</evidence>
<evidence type="ECO:0000256" key="11">
    <source>
        <dbReference type="ARBA" id="ARBA00023136"/>
    </source>
</evidence>
<dbReference type="InterPro" id="IPR005683">
    <property type="entry name" value="Tom22"/>
</dbReference>
<evidence type="ECO:0000256" key="3">
    <source>
        <dbReference type="ARBA" id="ARBA00016229"/>
    </source>
</evidence>
<keyword evidence="8" id="KW-1133">Transmembrane helix</keyword>
<gene>
    <name evidence="14" type="ORF">DGAL_LOCUS7607</name>
</gene>
<evidence type="ECO:0000256" key="13">
    <source>
        <dbReference type="SAM" id="MobiDB-lite"/>
    </source>
</evidence>
<evidence type="ECO:0000256" key="2">
    <source>
        <dbReference type="ARBA" id="ARBA00009874"/>
    </source>
</evidence>
<dbReference type="AlphaFoldDB" id="A0A8J2WMN7"/>
<dbReference type="GO" id="GO:0005741">
    <property type="term" value="C:mitochondrial outer membrane"/>
    <property type="evidence" value="ECO:0007669"/>
    <property type="project" value="UniProtKB-SubCell"/>
</dbReference>
<keyword evidence="4" id="KW-0813">Transport</keyword>
<dbReference type="OrthoDB" id="10016939at2759"/>
<dbReference type="GO" id="GO:0006886">
    <property type="term" value="P:intracellular protein transport"/>
    <property type="evidence" value="ECO:0007669"/>
    <property type="project" value="InterPro"/>
</dbReference>
<evidence type="ECO:0000313" key="14">
    <source>
        <dbReference type="EMBL" id="CAH0104693.1"/>
    </source>
</evidence>
<keyword evidence="15" id="KW-1185">Reference proteome</keyword>
<dbReference type="CDD" id="cd22884">
    <property type="entry name" value="TOM22"/>
    <property type="match status" value="1"/>
</dbReference>
<reference evidence="14" key="1">
    <citation type="submission" date="2021-11" db="EMBL/GenBank/DDBJ databases">
        <authorList>
            <person name="Schell T."/>
        </authorList>
    </citation>
    <scope>NUCLEOTIDE SEQUENCE</scope>
    <source>
        <strain evidence="14">M5</strain>
    </source>
</reference>
<evidence type="ECO:0000256" key="1">
    <source>
        <dbReference type="ARBA" id="ARBA00004572"/>
    </source>
</evidence>
<organism evidence="14 15">
    <name type="scientific">Daphnia galeata</name>
    <dbReference type="NCBI Taxonomy" id="27404"/>
    <lineage>
        <taxon>Eukaryota</taxon>
        <taxon>Metazoa</taxon>
        <taxon>Ecdysozoa</taxon>
        <taxon>Arthropoda</taxon>
        <taxon>Crustacea</taxon>
        <taxon>Branchiopoda</taxon>
        <taxon>Diplostraca</taxon>
        <taxon>Cladocera</taxon>
        <taxon>Anomopoda</taxon>
        <taxon>Daphniidae</taxon>
        <taxon>Daphnia</taxon>
    </lineage>
</organism>
<accession>A0A8J2WMN7</accession>
<keyword evidence="12" id="KW-0675">Receptor</keyword>
<keyword evidence="5" id="KW-0812">Transmembrane</keyword>
<feature type="compositionally biased region" description="Acidic residues" evidence="13">
    <location>
        <begin position="59"/>
        <end position="68"/>
    </location>
</feature>
<dbReference type="EMBL" id="CAKKLH010000150">
    <property type="protein sequence ID" value="CAH0104693.1"/>
    <property type="molecule type" value="Genomic_DNA"/>
</dbReference>
<evidence type="ECO:0000256" key="12">
    <source>
        <dbReference type="ARBA" id="ARBA00023170"/>
    </source>
</evidence>
<evidence type="ECO:0000256" key="10">
    <source>
        <dbReference type="ARBA" id="ARBA00023128"/>
    </source>
</evidence>
<dbReference type="Proteomes" id="UP000789390">
    <property type="component" value="Unassembled WGS sequence"/>
</dbReference>
<feature type="region of interest" description="Disordered" evidence="13">
    <location>
        <begin position="21"/>
        <end position="68"/>
    </location>
</feature>
<evidence type="ECO:0000256" key="5">
    <source>
        <dbReference type="ARBA" id="ARBA00022692"/>
    </source>
</evidence>
<name>A0A8J2WMN7_9CRUS</name>
<keyword evidence="9" id="KW-0811">Translocation</keyword>
<feature type="region of interest" description="Disordered" evidence="13">
    <location>
        <begin position="151"/>
        <end position="174"/>
    </location>
</feature>
<keyword evidence="10" id="KW-0496">Mitochondrion</keyword>
<protein>
    <recommendedName>
        <fullName evidence="3">Mitochondrial import receptor subunit TOM22 homolog</fullName>
    </recommendedName>
</protein>
<evidence type="ECO:0000256" key="4">
    <source>
        <dbReference type="ARBA" id="ARBA00022448"/>
    </source>
</evidence>
<dbReference type="Pfam" id="PF04281">
    <property type="entry name" value="Tom22"/>
    <property type="match status" value="1"/>
</dbReference>
<dbReference type="PANTHER" id="PTHR12504">
    <property type="entry name" value="MITOCHONDRIAL IMPORT RECEPTOR SUBUNIT TOM22"/>
    <property type="match status" value="1"/>
</dbReference>
<keyword evidence="7" id="KW-0653">Protein transport</keyword>
<comment type="caution">
    <text evidence="14">The sequence shown here is derived from an EMBL/GenBank/DDBJ whole genome shotgun (WGS) entry which is preliminary data.</text>
</comment>
<keyword evidence="11" id="KW-0472">Membrane</keyword>